<dbReference type="PROSITE" id="PS50110">
    <property type="entry name" value="RESPONSE_REGULATORY"/>
    <property type="match status" value="1"/>
</dbReference>
<dbReference type="SUPFAM" id="SSF52172">
    <property type="entry name" value="CheY-like"/>
    <property type="match status" value="1"/>
</dbReference>
<feature type="domain" description="Response regulatory" evidence="8">
    <location>
        <begin position="5"/>
        <end position="123"/>
    </location>
</feature>
<dbReference type="SUPFAM" id="SSF52738">
    <property type="entry name" value="Methylesterase CheB, C-terminal domain"/>
    <property type="match status" value="1"/>
</dbReference>
<dbReference type="InterPro" id="IPR035909">
    <property type="entry name" value="CheB_C"/>
</dbReference>
<comment type="catalytic activity">
    <reaction evidence="4 5">
        <text>[protein]-L-glutamate 5-O-methyl ester + H2O = L-glutamyl-[protein] + methanol + H(+)</text>
        <dbReference type="Rhea" id="RHEA:23236"/>
        <dbReference type="Rhea" id="RHEA-COMP:10208"/>
        <dbReference type="Rhea" id="RHEA-COMP:10311"/>
        <dbReference type="ChEBI" id="CHEBI:15377"/>
        <dbReference type="ChEBI" id="CHEBI:15378"/>
        <dbReference type="ChEBI" id="CHEBI:17790"/>
        <dbReference type="ChEBI" id="CHEBI:29973"/>
        <dbReference type="ChEBI" id="CHEBI:82795"/>
        <dbReference type="EC" id="3.1.1.61"/>
    </reaction>
</comment>
<dbReference type="PANTHER" id="PTHR42872">
    <property type="entry name" value="PROTEIN-GLUTAMATE METHYLESTERASE/PROTEIN-GLUTAMINE GLUTAMINASE"/>
    <property type="match status" value="1"/>
</dbReference>
<evidence type="ECO:0000256" key="1">
    <source>
        <dbReference type="ARBA" id="ARBA00022490"/>
    </source>
</evidence>
<protein>
    <recommendedName>
        <fullName evidence="5">Protein-glutamate methylesterase/protein-glutamine glutaminase</fullName>
        <ecNumber evidence="5">3.1.1.61</ecNumber>
        <ecNumber evidence="5">3.5.1.44</ecNumber>
    </recommendedName>
</protein>
<dbReference type="CDD" id="cd17541">
    <property type="entry name" value="REC_CheB-like"/>
    <property type="match status" value="1"/>
</dbReference>
<dbReference type="PIRSF" id="PIRSF000876">
    <property type="entry name" value="RR_chemtxs_CheB"/>
    <property type="match status" value="1"/>
</dbReference>
<feature type="domain" description="CheB-type methylesterase" evidence="9">
    <location>
        <begin position="195"/>
        <end position="385"/>
    </location>
</feature>
<reference evidence="10 11" key="1">
    <citation type="submission" date="2017-03" db="EMBL/GenBank/DDBJ databases">
        <authorList>
            <person name="Afonso C.L."/>
            <person name="Miller P.J."/>
            <person name="Scott M.A."/>
            <person name="Spackman E."/>
            <person name="Goraichik I."/>
            <person name="Dimitrov K.M."/>
            <person name="Suarez D.L."/>
            <person name="Swayne D.E."/>
        </authorList>
    </citation>
    <scope>NUCLEOTIDE SEQUENCE [LARGE SCALE GENOMIC DNA]</scope>
    <source>
        <strain evidence="10">PRJEB14757</strain>
    </source>
</reference>
<feature type="active site" evidence="5 6">
    <location>
        <position position="231"/>
    </location>
</feature>
<evidence type="ECO:0000313" key="10">
    <source>
        <dbReference type="EMBL" id="SLM27799.1"/>
    </source>
</evidence>
<comment type="catalytic activity">
    <reaction evidence="5">
        <text>L-glutaminyl-[protein] + H2O = L-glutamyl-[protein] + NH4(+)</text>
        <dbReference type="Rhea" id="RHEA:16441"/>
        <dbReference type="Rhea" id="RHEA-COMP:10207"/>
        <dbReference type="Rhea" id="RHEA-COMP:10208"/>
        <dbReference type="ChEBI" id="CHEBI:15377"/>
        <dbReference type="ChEBI" id="CHEBI:28938"/>
        <dbReference type="ChEBI" id="CHEBI:29973"/>
        <dbReference type="ChEBI" id="CHEBI:30011"/>
        <dbReference type="EC" id="3.5.1.44"/>
    </reaction>
</comment>
<dbReference type="EC" id="3.5.1.44" evidence="5"/>
<evidence type="ECO:0000256" key="3">
    <source>
        <dbReference type="ARBA" id="ARBA00022801"/>
    </source>
</evidence>
<feature type="modified residue" description="4-aspartylphosphate" evidence="5 7">
    <location>
        <position position="56"/>
    </location>
</feature>
<dbReference type="Proteomes" id="UP000191931">
    <property type="component" value="Unassembled WGS sequence"/>
</dbReference>
<dbReference type="EMBL" id="FWEV01000016">
    <property type="protein sequence ID" value="SLM27799.1"/>
    <property type="molecule type" value="Genomic_DNA"/>
</dbReference>
<dbReference type="GO" id="GO:0050568">
    <property type="term" value="F:protein-glutamine glutaminase activity"/>
    <property type="evidence" value="ECO:0007669"/>
    <property type="project" value="UniProtKB-UniRule"/>
</dbReference>
<sequence>MDKIKVLVVDDTIVYRKIVNDVLKNIPDVEVVGSATNGKTALSRIASLKPDLLTLDIEMPEMSGIEVLEHIRDNAIPTSAVMLSTLTQRGSEMTIKALELGAFDFISKPDQGTMAENMQKVSDALTPIINAFKRQKGFSKTFTTEKSIIKPVGQGRDSVSHALTSRKSVVTGTQNKTVSPIKKNKTVAVVRRHTPSSIIGIGISTGGPKALALMMPLLTPRLNVPIVVVQHMPPVFTQSLAKSLNAKCSLEVKEAENGEPLRPNTVFIAPGGTQMKIVAGPDGRTRHIKITDDPPENSCKPSADYLFRSIAEHYVGRATGVIMTGMGSDGSKGLEMMKKNGSIIIAQDKDSCTVYGMPKEPIESGIADIIVPLEKIAEEITNTVI</sequence>
<comment type="function">
    <text evidence="5">Involved in chemotaxis. Part of a chemotaxis signal transduction system that modulates chemotaxis in response to various stimuli. Catalyzes the demethylation of specific methylglutamate residues introduced into the chemoreceptors (methyl-accepting chemotaxis proteins or MCP) by CheR. Also mediates the irreversible deamidation of specific glutamine residues to glutamic acid.</text>
</comment>
<dbReference type="NCBIfam" id="NF001965">
    <property type="entry name" value="PRK00742.1"/>
    <property type="match status" value="1"/>
</dbReference>
<comment type="PTM">
    <text evidence="5">Phosphorylated by CheA. Phosphorylation of the N-terminal regulatory domain activates the methylesterase activity.</text>
</comment>
<name>A0A1W1H5P8_9BACT</name>
<dbReference type="Gene3D" id="3.40.50.2300">
    <property type="match status" value="1"/>
</dbReference>
<dbReference type="PROSITE" id="PS50122">
    <property type="entry name" value="CHEB"/>
    <property type="match status" value="1"/>
</dbReference>
<dbReference type="GO" id="GO:0000156">
    <property type="term" value="F:phosphorelay response regulator activity"/>
    <property type="evidence" value="ECO:0007669"/>
    <property type="project" value="InterPro"/>
</dbReference>
<organism evidence="10 11">
    <name type="scientific">Desulfamplus magnetovallimortis</name>
    <dbReference type="NCBI Taxonomy" id="1246637"/>
    <lineage>
        <taxon>Bacteria</taxon>
        <taxon>Pseudomonadati</taxon>
        <taxon>Thermodesulfobacteriota</taxon>
        <taxon>Desulfobacteria</taxon>
        <taxon>Desulfobacterales</taxon>
        <taxon>Desulfobacteraceae</taxon>
        <taxon>Desulfamplus</taxon>
    </lineage>
</organism>
<dbReference type="Pfam" id="PF01339">
    <property type="entry name" value="CheB_methylest"/>
    <property type="match status" value="1"/>
</dbReference>
<dbReference type="AlphaFoldDB" id="A0A1W1H5P8"/>
<feature type="active site" evidence="5 6">
    <location>
        <position position="204"/>
    </location>
</feature>
<dbReference type="GO" id="GO:0006935">
    <property type="term" value="P:chemotaxis"/>
    <property type="evidence" value="ECO:0007669"/>
    <property type="project" value="UniProtKB-UniRule"/>
</dbReference>
<keyword evidence="2 5" id="KW-0145">Chemotaxis</keyword>
<gene>
    <name evidence="5 10" type="primary">cheB</name>
    <name evidence="10" type="ORF">MTBBW1_1120005</name>
</gene>
<evidence type="ECO:0000256" key="5">
    <source>
        <dbReference type="HAMAP-Rule" id="MF_00099"/>
    </source>
</evidence>
<comment type="domain">
    <text evidence="5">Contains a C-terminal catalytic domain, and an N-terminal region which modulates catalytic activity.</text>
</comment>
<keyword evidence="5 7" id="KW-0597">Phosphoprotein</keyword>
<dbReference type="GO" id="GO:0008984">
    <property type="term" value="F:protein-glutamate methylesterase activity"/>
    <property type="evidence" value="ECO:0007669"/>
    <property type="project" value="UniProtKB-UniRule"/>
</dbReference>
<dbReference type="RefSeq" id="WP_080804254.1">
    <property type="nucleotide sequence ID" value="NZ_LT828546.1"/>
</dbReference>
<dbReference type="SMART" id="SM00448">
    <property type="entry name" value="REC"/>
    <property type="match status" value="1"/>
</dbReference>
<keyword evidence="1 5" id="KW-0963">Cytoplasm</keyword>
<dbReference type="OrthoDB" id="9793421at2"/>
<dbReference type="InterPro" id="IPR000673">
    <property type="entry name" value="Sig_transdc_resp-reg_Me-estase"/>
</dbReference>
<evidence type="ECO:0000256" key="6">
    <source>
        <dbReference type="PROSITE-ProRule" id="PRU00050"/>
    </source>
</evidence>
<accession>A0A1W1H5P8</accession>
<dbReference type="InterPro" id="IPR008248">
    <property type="entry name" value="CheB-like"/>
</dbReference>
<evidence type="ECO:0000259" key="9">
    <source>
        <dbReference type="PROSITE" id="PS50122"/>
    </source>
</evidence>
<proteinExistence type="inferred from homology"/>
<dbReference type="GO" id="GO:0005737">
    <property type="term" value="C:cytoplasm"/>
    <property type="evidence" value="ECO:0007669"/>
    <property type="project" value="UniProtKB-SubCell"/>
</dbReference>
<comment type="similarity">
    <text evidence="5">Belongs to the CheB family.</text>
</comment>
<dbReference type="STRING" id="1246637.MTBBW1_1120005"/>
<keyword evidence="3 5" id="KW-0378">Hydrolase</keyword>
<evidence type="ECO:0000259" key="8">
    <source>
        <dbReference type="PROSITE" id="PS50110"/>
    </source>
</evidence>
<dbReference type="PANTHER" id="PTHR42872:SF6">
    <property type="entry name" value="PROTEIN-GLUTAMATE METHYLESTERASE_PROTEIN-GLUTAMINE GLUTAMINASE"/>
    <property type="match status" value="1"/>
</dbReference>
<feature type="active site" evidence="5 6">
    <location>
        <position position="329"/>
    </location>
</feature>
<evidence type="ECO:0000256" key="4">
    <source>
        <dbReference type="ARBA" id="ARBA00048267"/>
    </source>
</evidence>
<evidence type="ECO:0000256" key="2">
    <source>
        <dbReference type="ARBA" id="ARBA00022500"/>
    </source>
</evidence>
<dbReference type="Gene3D" id="3.40.50.180">
    <property type="entry name" value="Methylesterase CheB, C-terminal domain"/>
    <property type="match status" value="1"/>
</dbReference>
<dbReference type="CDD" id="cd16432">
    <property type="entry name" value="CheB_Rec"/>
    <property type="match status" value="1"/>
</dbReference>
<keyword evidence="11" id="KW-1185">Reference proteome</keyword>
<dbReference type="InterPro" id="IPR011006">
    <property type="entry name" value="CheY-like_superfamily"/>
</dbReference>
<evidence type="ECO:0000256" key="7">
    <source>
        <dbReference type="PROSITE-ProRule" id="PRU00169"/>
    </source>
</evidence>
<dbReference type="HAMAP" id="MF_00099">
    <property type="entry name" value="CheB_chemtxs"/>
    <property type="match status" value="1"/>
</dbReference>
<dbReference type="InterPro" id="IPR001789">
    <property type="entry name" value="Sig_transdc_resp-reg_receiver"/>
</dbReference>
<dbReference type="EC" id="3.1.1.61" evidence="5"/>
<dbReference type="Pfam" id="PF00072">
    <property type="entry name" value="Response_reg"/>
    <property type="match status" value="1"/>
</dbReference>
<comment type="subcellular location">
    <subcellularLocation>
        <location evidence="5">Cytoplasm</location>
    </subcellularLocation>
</comment>
<evidence type="ECO:0000313" key="11">
    <source>
        <dbReference type="Proteomes" id="UP000191931"/>
    </source>
</evidence>